<gene>
    <name evidence="2" type="ORF">GCM10022408_09270</name>
</gene>
<protein>
    <submittedName>
        <fullName evidence="2">Uncharacterized protein</fullName>
    </submittedName>
</protein>
<dbReference type="EMBL" id="BAABDJ010000006">
    <property type="protein sequence ID" value="GAA4000350.1"/>
    <property type="molecule type" value="Genomic_DNA"/>
</dbReference>
<comment type="caution">
    <text evidence="2">The sequence shown here is derived from an EMBL/GenBank/DDBJ whole genome shotgun (WGS) entry which is preliminary data.</text>
</comment>
<organism evidence="2 3">
    <name type="scientific">Hymenobacter fastidiosus</name>
    <dbReference type="NCBI Taxonomy" id="486264"/>
    <lineage>
        <taxon>Bacteria</taxon>
        <taxon>Pseudomonadati</taxon>
        <taxon>Bacteroidota</taxon>
        <taxon>Cytophagia</taxon>
        <taxon>Cytophagales</taxon>
        <taxon>Hymenobacteraceae</taxon>
        <taxon>Hymenobacter</taxon>
    </lineage>
</organism>
<keyword evidence="3" id="KW-1185">Reference proteome</keyword>
<evidence type="ECO:0000313" key="2">
    <source>
        <dbReference type="EMBL" id="GAA4000350.1"/>
    </source>
</evidence>
<accession>A0ABP7RP91</accession>
<evidence type="ECO:0000256" key="1">
    <source>
        <dbReference type="SAM" id="MobiDB-lite"/>
    </source>
</evidence>
<dbReference type="Proteomes" id="UP001500567">
    <property type="component" value="Unassembled WGS sequence"/>
</dbReference>
<reference evidence="3" key="1">
    <citation type="journal article" date="2019" name="Int. J. Syst. Evol. Microbiol.">
        <title>The Global Catalogue of Microorganisms (GCM) 10K type strain sequencing project: providing services to taxonomists for standard genome sequencing and annotation.</title>
        <authorList>
            <consortium name="The Broad Institute Genomics Platform"/>
            <consortium name="The Broad Institute Genome Sequencing Center for Infectious Disease"/>
            <person name="Wu L."/>
            <person name="Ma J."/>
        </authorList>
    </citation>
    <scope>NUCLEOTIDE SEQUENCE [LARGE SCALE GENOMIC DNA]</scope>
    <source>
        <strain evidence="3">JCM 17224</strain>
    </source>
</reference>
<evidence type="ECO:0000313" key="3">
    <source>
        <dbReference type="Proteomes" id="UP001500567"/>
    </source>
</evidence>
<feature type="region of interest" description="Disordered" evidence="1">
    <location>
        <begin position="450"/>
        <end position="470"/>
    </location>
</feature>
<name>A0ABP7RP91_9BACT</name>
<sequence>MLLLLLLGGPGVGQAQRRPHVNPPLPANAPAQSARFELPLQAYTSAVQVQPLAEDSSAVLLVEREVFTARRSNFSFQKLDHALQTRWTRPLEVPRGYEFAEICAEEAMVYALFQNDTQAHKIWVAALNSRTGEISTTTFDTRVSDEIYELKALGGNLFATVQVDQHVTVLLLNLRTGQQQFLPSVYEQIPTQLTFLADSVSQRAKFVLSQTNGVKSRLQVKQLSAQGKLLRTEYVQAASDRGLLTAQISPGDSTERLLTGTYTLRDPRYSQGLFATDLAAGVTPTGARESLRFYDFFNLKHFFDFMHPAREARFRQRGARRRAAAGQFRLHYRLLMHDLVPFQNGYVLVAEVYYPHYRYDTYGYSFMMSPTRNFDGYTTTHAIICGFDRRGNLLWDNTFVLKDVRHRDLLETVRLRPLLDGRRLALAYLDDNVIRYKIIDRTVSSPNDLSVPIQVSSTNDQERPSATSESGMRAWYGNRFLAYGYQHVRVDGGLDRDVFFLNTVTFK</sequence>
<proteinExistence type="predicted"/>